<proteinExistence type="inferred from homology"/>
<sequence length="202" mass="22941">MSEAESKGTTQSEKQLKNSEIWYKTVEHADVESLFVLANSVLPMFYPRFFFRRIIDSPTGTAIGAFNKDQRLVGFILGDFDQVFIPKALGKLNLNPRKAFCVMLVGVEKAFQSLGIGSQLIRLITDPAHCPSISQSEFAFLHVMVEHIRAIRVYERLGFKRMVVWPKYYALNPPRDAFIMYKVIKADEGVPKVAESMSETVE</sequence>
<dbReference type="PANTHER" id="PTHR14744:SF15">
    <property type="entry name" value="N-ALPHA-ACETYLTRANSFERASE 60"/>
    <property type="match status" value="1"/>
</dbReference>
<evidence type="ECO:0000313" key="13">
    <source>
        <dbReference type="Proteomes" id="UP000192247"/>
    </source>
</evidence>
<dbReference type="GO" id="GO:0000139">
    <property type="term" value="C:Golgi membrane"/>
    <property type="evidence" value="ECO:0007669"/>
    <property type="project" value="TreeGrafter"/>
</dbReference>
<dbReference type="GO" id="GO:0004402">
    <property type="term" value="F:histone acetyltransferase activity"/>
    <property type="evidence" value="ECO:0007669"/>
    <property type="project" value="TreeGrafter"/>
</dbReference>
<organism evidence="12 13">
    <name type="scientific">Tropilaelaps mercedesae</name>
    <dbReference type="NCBI Taxonomy" id="418985"/>
    <lineage>
        <taxon>Eukaryota</taxon>
        <taxon>Metazoa</taxon>
        <taxon>Ecdysozoa</taxon>
        <taxon>Arthropoda</taxon>
        <taxon>Chelicerata</taxon>
        <taxon>Arachnida</taxon>
        <taxon>Acari</taxon>
        <taxon>Parasitiformes</taxon>
        <taxon>Mesostigmata</taxon>
        <taxon>Gamasina</taxon>
        <taxon>Dermanyssoidea</taxon>
        <taxon>Laelapidae</taxon>
        <taxon>Tropilaelaps</taxon>
    </lineage>
</organism>
<dbReference type="EMBL" id="MNPL01001882">
    <property type="protein sequence ID" value="OQR78723.1"/>
    <property type="molecule type" value="Genomic_DNA"/>
</dbReference>
<keyword evidence="2" id="KW-0808">Transferase</keyword>
<comment type="catalytic activity">
    <reaction evidence="10">
        <text>N-terminal L-methionyl-[transmembrane protein] + acetyl-CoA = N-terminal N(alpha)-acetyl-L-methionyl-[transmembrane protein] + CoA + H(+)</text>
        <dbReference type="Rhea" id="RHEA:50604"/>
        <dbReference type="Rhea" id="RHEA-COMP:12745"/>
        <dbReference type="Rhea" id="RHEA-COMP:12746"/>
        <dbReference type="ChEBI" id="CHEBI:15378"/>
        <dbReference type="ChEBI" id="CHEBI:57287"/>
        <dbReference type="ChEBI" id="CHEBI:57288"/>
        <dbReference type="ChEBI" id="CHEBI:64731"/>
        <dbReference type="ChEBI" id="CHEBI:133414"/>
        <dbReference type="EC" id="2.3.1.259"/>
    </reaction>
</comment>
<keyword evidence="5" id="KW-0012">Acyltransferase</keyword>
<dbReference type="PROSITE" id="PS51186">
    <property type="entry name" value="GNAT"/>
    <property type="match status" value="1"/>
</dbReference>
<evidence type="ECO:0000256" key="3">
    <source>
        <dbReference type="ARBA" id="ARBA00022829"/>
    </source>
</evidence>
<dbReference type="InterPro" id="IPR000182">
    <property type="entry name" value="GNAT_dom"/>
</dbReference>
<dbReference type="STRING" id="418985.A0A1V9XZ57"/>
<feature type="domain" description="N-acetyltransferase" evidence="11">
    <location>
        <begin position="21"/>
        <end position="185"/>
    </location>
</feature>
<keyword evidence="13" id="KW-1185">Reference proteome</keyword>
<evidence type="ECO:0000256" key="7">
    <source>
        <dbReference type="ARBA" id="ARBA00026111"/>
    </source>
</evidence>
<comment type="caution">
    <text evidence="12">The sequence shown here is derived from an EMBL/GenBank/DDBJ whole genome shotgun (WGS) entry which is preliminary data.</text>
</comment>
<dbReference type="EC" id="2.3.1.259" evidence="7"/>
<dbReference type="GO" id="GO:0120518">
    <property type="term" value="F:protein N-terminal-methionine acetyltransferase activity"/>
    <property type="evidence" value="ECO:0007669"/>
    <property type="project" value="UniProtKB-EC"/>
</dbReference>
<dbReference type="Proteomes" id="UP000192247">
    <property type="component" value="Unassembled WGS sequence"/>
</dbReference>
<comment type="similarity">
    <text evidence="6">Belongs to the acetyltransferase family. NAA60 subfamily.</text>
</comment>
<evidence type="ECO:0000256" key="1">
    <source>
        <dbReference type="ARBA" id="ARBA00013184"/>
    </source>
</evidence>
<dbReference type="PANTHER" id="PTHR14744">
    <property type="entry name" value="N-ALPHA-ACETYLTRANSFERASE 60"/>
    <property type="match status" value="1"/>
</dbReference>
<dbReference type="AlphaFoldDB" id="A0A1V9XZ57"/>
<dbReference type="Gene3D" id="3.40.630.30">
    <property type="match status" value="1"/>
</dbReference>
<comment type="catalytic activity">
    <reaction evidence="9">
        <text>L-lysyl-[protein] + acetyl-CoA = N(6)-acetyl-L-lysyl-[protein] + CoA + H(+)</text>
        <dbReference type="Rhea" id="RHEA:45948"/>
        <dbReference type="Rhea" id="RHEA-COMP:9752"/>
        <dbReference type="Rhea" id="RHEA-COMP:10731"/>
        <dbReference type="ChEBI" id="CHEBI:15378"/>
        <dbReference type="ChEBI" id="CHEBI:29969"/>
        <dbReference type="ChEBI" id="CHEBI:57287"/>
        <dbReference type="ChEBI" id="CHEBI:57288"/>
        <dbReference type="ChEBI" id="CHEBI:61930"/>
        <dbReference type="EC" id="2.3.1.48"/>
    </reaction>
</comment>
<name>A0A1V9XZ57_9ACAR</name>
<accession>A0A1V9XZ57</accession>
<evidence type="ECO:0000256" key="6">
    <source>
        <dbReference type="ARBA" id="ARBA00025774"/>
    </source>
</evidence>
<dbReference type="InterPro" id="IPR016181">
    <property type="entry name" value="Acyl_CoA_acyltransferase"/>
</dbReference>
<evidence type="ECO:0000313" key="12">
    <source>
        <dbReference type="EMBL" id="OQR78723.1"/>
    </source>
</evidence>
<dbReference type="InParanoid" id="A0A1V9XZ57"/>
<evidence type="ECO:0000256" key="9">
    <source>
        <dbReference type="ARBA" id="ARBA00048017"/>
    </source>
</evidence>
<evidence type="ECO:0000256" key="2">
    <source>
        <dbReference type="ARBA" id="ARBA00022679"/>
    </source>
</evidence>
<dbReference type="OrthoDB" id="47017at2759"/>
<evidence type="ECO:0000256" key="8">
    <source>
        <dbReference type="ARBA" id="ARBA00026144"/>
    </source>
</evidence>
<evidence type="ECO:0000259" key="11">
    <source>
        <dbReference type="PROSITE" id="PS51186"/>
    </source>
</evidence>
<dbReference type="InterPro" id="IPR045141">
    <property type="entry name" value="NAA60-like"/>
</dbReference>
<gene>
    <name evidence="12" type="ORF">BIW11_06221</name>
</gene>
<evidence type="ECO:0000256" key="4">
    <source>
        <dbReference type="ARBA" id="ARBA00022853"/>
    </source>
</evidence>
<dbReference type="Pfam" id="PF00583">
    <property type="entry name" value="Acetyltransf_1"/>
    <property type="match status" value="1"/>
</dbReference>
<dbReference type="EC" id="2.3.1.48" evidence="1"/>
<evidence type="ECO:0000256" key="10">
    <source>
        <dbReference type="ARBA" id="ARBA00048848"/>
    </source>
</evidence>
<keyword evidence="4" id="KW-0156">Chromatin regulator</keyword>
<reference evidence="12 13" key="1">
    <citation type="journal article" date="2017" name="Gigascience">
        <title>Draft genome of the honey bee ectoparasitic mite, Tropilaelaps mercedesae, is shaped by the parasitic life history.</title>
        <authorList>
            <person name="Dong X."/>
            <person name="Armstrong S.D."/>
            <person name="Xia D."/>
            <person name="Makepeace B.L."/>
            <person name="Darby A.C."/>
            <person name="Kadowaki T."/>
        </authorList>
    </citation>
    <scope>NUCLEOTIDE SEQUENCE [LARGE SCALE GENOMIC DNA]</scope>
    <source>
        <strain evidence="12">Wuxi-XJTLU</strain>
    </source>
</reference>
<evidence type="ECO:0000256" key="5">
    <source>
        <dbReference type="ARBA" id="ARBA00023315"/>
    </source>
</evidence>
<dbReference type="SUPFAM" id="SSF55729">
    <property type="entry name" value="Acyl-CoA N-acyltransferases (Nat)"/>
    <property type="match status" value="1"/>
</dbReference>
<dbReference type="GO" id="GO:0007059">
    <property type="term" value="P:chromosome segregation"/>
    <property type="evidence" value="ECO:0007669"/>
    <property type="project" value="UniProtKB-KW"/>
</dbReference>
<keyword evidence="3" id="KW-0159">Chromosome partition</keyword>
<protein>
    <recommendedName>
        <fullName evidence="8">N-alpha-acetyltransferase 60</fullName>
        <ecNumber evidence="7">2.3.1.259</ecNumber>
        <ecNumber evidence="1">2.3.1.48</ecNumber>
    </recommendedName>
</protein>